<keyword evidence="1" id="KW-0812">Transmembrane</keyword>
<feature type="domain" description="Beta-lactamase-related" evidence="3">
    <location>
        <begin position="44"/>
        <end position="366"/>
    </location>
</feature>
<feature type="transmembrane region" description="Helical" evidence="1">
    <location>
        <begin position="567"/>
        <end position="590"/>
    </location>
</feature>
<feature type="signal peptide" evidence="2">
    <location>
        <begin position="1"/>
        <end position="22"/>
    </location>
</feature>
<dbReference type="InterPro" id="IPR012338">
    <property type="entry name" value="Beta-lactam/transpept-like"/>
</dbReference>
<dbReference type="EMBL" id="CP162599">
    <property type="protein sequence ID" value="XDK33648.1"/>
    <property type="molecule type" value="Genomic_DNA"/>
</dbReference>
<keyword evidence="1" id="KW-1133">Transmembrane helix</keyword>
<organism evidence="4">
    <name type="scientific">Ornithinibacillus sp. 4-3</name>
    <dbReference type="NCBI Taxonomy" id="3231488"/>
    <lineage>
        <taxon>Bacteria</taxon>
        <taxon>Bacillati</taxon>
        <taxon>Bacillota</taxon>
        <taxon>Bacilli</taxon>
        <taxon>Bacillales</taxon>
        <taxon>Bacillaceae</taxon>
        <taxon>Ornithinibacillus</taxon>
    </lineage>
</organism>
<proteinExistence type="predicted"/>
<keyword evidence="2" id="KW-0732">Signal</keyword>
<dbReference type="SUPFAM" id="SSF56601">
    <property type="entry name" value="beta-lactamase/transpeptidase-like"/>
    <property type="match status" value="1"/>
</dbReference>
<keyword evidence="4" id="KW-0378">Hydrolase</keyword>
<dbReference type="InterPro" id="IPR050491">
    <property type="entry name" value="AmpC-like"/>
</dbReference>
<evidence type="ECO:0000256" key="2">
    <source>
        <dbReference type="SAM" id="SignalP"/>
    </source>
</evidence>
<evidence type="ECO:0000256" key="1">
    <source>
        <dbReference type="SAM" id="Phobius"/>
    </source>
</evidence>
<dbReference type="AlphaFoldDB" id="A0AB39HR48"/>
<feature type="transmembrane region" description="Helical" evidence="1">
    <location>
        <begin position="602"/>
        <end position="623"/>
    </location>
</feature>
<feature type="chain" id="PRO_5044223699" evidence="2">
    <location>
        <begin position="23"/>
        <end position="624"/>
    </location>
</feature>
<name>A0AB39HR48_9BACI</name>
<dbReference type="Gene3D" id="3.40.710.10">
    <property type="entry name" value="DD-peptidase/beta-lactamase superfamily"/>
    <property type="match status" value="1"/>
</dbReference>
<dbReference type="GO" id="GO:0016787">
    <property type="term" value="F:hydrolase activity"/>
    <property type="evidence" value="ECO:0007669"/>
    <property type="project" value="UniProtKB-KW"/>
</dbReference>
<keyword evidence="1" id="KW-0472">Membrane</keyword>
<dbReference type="RefSeq" id="WP_368654326.1">
    <property type="nucleotide sequence ID" value="NZ_CP162599.1"/>
</dbReference>
<accession>A0AB39HR48</accession>
<dbReference type="PANTHER" id="PTHR46825:SF9">
    <property type="entry name" value="BETA-LACTAMASE-RELATED DOMAIN-CONTAINING PROTEIN"/>
    <property type="match status" value="1"/>
</dbReference>
<evidence type="ECO:0000313" key="4">
    <source>
        <dbReference type="EMBL" id="XDK33648.1"/>
    </source>
</evidence>
<feature type="transmembrane region" description="Helical" evidence="1">
    <location>
        <begin position="489"/>
        <end position="515"/>
    </location>
</feature>
<gene>
    <name evidence="4" type="ORF">AB4Y30_04660</name>
</gene>
<protein>
    <submittedName>
        <fullName evidence="4">Serine hydrolase domain-containing protein</fullName>
        <ecNumber evidence="4">3.-.-.-</ecNumber>
    </submittedName>
</protein>
<reference evidence="4" key="1">
    <citation type="submission" date="2024-07" db="EMBL/GenBank/DDBJ databases">
        <title>Halotolerant mesophilic bacterium Ornithinibacillus sp. 4-3, sp. nov., isolated from soil.</title>
        <authorList>
            <person name="Sidarenka A.V."/>
            <person name="Guliayeva D.E."/>
            <person name="Leanovich S.I."/>
            <person name="Hileuskaya K.S."/>
            <person name="Akhremchuk A.E."/>
            <person name="Sikolenko M.A."/>
            <person name="Valentovich L.N."/>
        </authorList>
    </citation>
    <scope>NUCLEOTIDE SEQUENCE</scope>
    <source>
        <strain evidence="4">4-3</strain>
    </source>
</reference>
<dbReference type="InterPro" id="IPR001466">
    <property type="entry name" value="Beta-lactam-related"/>
</dbReference>
<dbReference type="Pfam" id="PF00144">
    <property type="entry name" value="Beta-lactamase"/>
    <property type="match status" value="1"/>
</dbReference>
<dbReference type="PANTHER" id="PTHR46825">
    <property type="entry name" value="D-ALANYL-D-ALANINE-CARBOXYPEPTIDASE/ENDOPEPTIDASE AMPH"/>
    <property type="match status" value="1"/>
</dbReference>
<dbReference type="EC" id="3.-.-.-" evidence="4"/>
<evidence type="ECO:0000259" key="3">
    <source>
        <dbReference type="Pfam" id="PF00144"/>
    </source>
</evidence>
<sequence length="624" mass="70293">MIKRIGALFVFLLGLFFSFFTADVVAEDATPSDIPLTELEAFVDTYVDEYVGKTVAGATIIAVKDGRIIFSKGYGYADIEEQIPMDPSTSVLEWGSVAKLFVWVSAMQLVEEEKLDLQADIRTYLPEGFLTKLNFDQAITMLDLMHHQAGFEENIFDLLYDSSDHLMSLEETLKLAEPEQVYKPGEVVAYSNYSTSLAAFIIEKITGRSFADYAAEHIFTPLGMEHTTMHLPMEEKEEIHLNKTKGYTLEGSGDFKELAPFYISMYPSGGINGTVEDLAKFAQALMPNDTESSPLFQDNQTLTTLLSTSYAPHEGVAGNAHGFWEYDGKYRGLVHGGNTVAFSSNFHIVPEENFAIIVLTNQADEADLTNGLIAELVGQGDLAIQSDTPQTSIVEGDYLSARRTYSGFINLYFYLNPLHITAISDHEIEIDLAGFKANYVQTSPNTYKFESGVNLLLPHNMLYFHVKDGKVEQISTTYADYLPMDKSKVFLMASLVLFIWFVAYFLISPILLAIFAIRRRRKKLKTTFMMKWNRLLLLSGTAMLVNVIVLAVRMLTKPMRAYSELLIHFILNYGLTAINLLAFVIILLYWKKTQLTNIQKFGYILTGISSILFIAWLIVWQFYA</sequence>
<feature type="transmembrane region" description="Helical" evidence="1">
    <location>
        <begin position="535"/>
        <end position="555"/>
    </location>
</feature>